<organism evidence="7 8">
    <name type="scientific">Carpinus fangiana</name>
    <dbReference type="NCBI Taxonomy" id="176857"/>
    <lineage>
        <taxon>Eukaryota</taxon>
        <taxon>Viridiplantae</taxon>
        <taxon>Streptophyta</taxon>
        <taxon>Embryophyta</taxon>
        <taxon>Tracheophyta</taxon>
        <taxon>Spermatophyta</taxon>
        <taxon>Magnoliopsida</taxon>
        <taxon>eudicotyledons</taxon>
        <taxon>Gunneridae</taxon>
        <taxon>Pentapetalae</taxon>
        <taxon>rosids</taxon>
        <taxon>fabids</taxon>
        <taxon>Fagales</taxon>
        <taxon>Betulaceae</taxon>
        <taxon>Carpinus</taxon>
    </lineage>
</organism>
<dbReference type="PANTHER" id="PTHR43735:SF3">
    <property type="entry name" value="FERROPTOSIS SUPPRESSOR PROTEIN 1"/>
    <property type="match status" value="1"/>
</dbReference>
<dbReference type="Pfam" id="PF07992">
    <property type="entry name" value="Pyr_redox_2"/>
    <property type="match status" value="1"/>
</dbReference>
<evidence type="ECO:0000256" key="2">
    <source>
        <dbReference type="ARBA" id="ARBA00022630"/>
    </source>
</evidence>
<evidence type="ECO:0000256" key="1">
    <source>
        <dbReference type="ARBA" id="ARBA00006442"/>
    </source>
</evidence>
<dbReference type="AlphaFoldDB" id="A0A660KNQ7"/>
<evidence type="ECO:0000256" key="4">
    <source>
        <dbReference type="ARBA" id="ARBA00023002"/>
    </source>
</evidence>
<dbReference type="GO" id="GO:0050660">
    <property type="term" value="F:flavin adenine dinucleotide binding"/>
    <property type="evidence" value="ECO:0007669"/>
    <property type="project" value="TreeGrafter"/>
</dbReference>
<reference evidence="7 8" key="1">
    <citation type="submission" date="2019-06" db="EMBL/GenBank/DDBJ databases">
        <title>A chromosomal-level reference genome of Carpinus fangiana (Coryloideae, Betulaceae).</title>
        <authorList>
            <person name="Yang X."/>
            <person name="Wang Z."/>
            <person name="Zhang L."/>
            <person name="Hao G."/>
            <person name="Liu J."/>
            <person name="Yang Y."/>
        </authorList>
    </citation>
    <scope>NUCLEOTIDE SEQUENCE [LARGE SCALE GENOMIC DNA]</scope>
    <source>
        <strain evidence="7">Cfa_2016G</strain>
        <tissue evidence="7">Leaf</tissue>
    </source>
</reference>
<dbReference type="Proteomes" id="UP000327013">
    <property type="component" value="Chromosome 4"/>
</dbReference>
<keyword evidence="3" id="KW-0274">FAD</keyword>
<dbReference type="InterPro" id="IPR036188">
    <property type="entry name" value="FAD/NAD-bd_sf"/>
</dbReference>
<dbReference type="EMBL" id="CM017324">
    <property type="protein sequence ID" value="KAE8037351.1"/>
    <property type="molecule type" value="Genomic_DNA"/>
</dbReference>
<sequence>MQTQDKEAASRRLVIIGGGVAGSFLAKSFQFQADVTLIDPKEYFEIPWASMRAMVDPSIAKRSVINHRDYFTNGRLVISSAVNVTETEVMTADGQLIPYDFLVIATGHSESVPESKTQRLNQYEAESQKINSASSILIVGGGPTGVELAGEIAFDFPDKKITMVHSGSRLLDFIGQKASDKTLHWLKSKKVEVKLEQRVNLDSVSDETKTYQTSGGEIISADCHFLCTGTPLGSAWLKGTMLKNNLDTHGRLMVEKNLRVKGQKNIFAIGDITDIPEIKEGFLAQRHALVAAKNLKLLMTGGNESKMATYKPSTAVAAIISLGRRDAVAQLPFGTIIGRLPGWIKSGDLVVGRTRKQMGLQPHVADD</sequence>
<accession>A0A660KNQ7</accession>
<evidence type="ECO:0000259" key="6">
    <source>
        <dbReference type="Pfam" id="PF07992"/>
    </source>
</evidence>
<dbReference type="InterPro" id="IPR023753">
    <property type="entry name" value="FAD/NAD-binding_dom"/>
</dbReference>
<dbReference type="PRINTS" id="PR00368">
    <property type="entry name" value="FADPNR"/>
</dbReference>
<dbReference type="SUPFAM" id="SSF51905">
    <property type="entry name" value="FAD/NAD(P)-binding domain"/>
    <property type="match status" value="2"/>
</dbReference>
<keyword evidence="8" id="KW-1185">Reference proteome</keyword>
<keyword evidence="4" id="KW-0560">Oxidoreductase</keyword>
<comment type="similarity">
    <text evidence="1">Belongs to the FAD-dependent oxidoreductase family.</text>
</comment>
<evidence type="ECO:0000256" key="5">
    <source>
        <dbReference type="ARBA" id="ARBA00057036"/>
    </source>
</evidence>
<dbReference type="Gene3D" id="3.50.50.100">
    <property type="match status" value="1"/>
</dbReference>
<protein>
    <recommendedName>
        <fullName evidence="6">FAD/NAD(P)-binding domain-containing protein</fullName>
    </recommendedName>
</protein>
<dbReference type="GO" id="GO:0005737">
    <property type="term" value="C:cytoplasm"/>
    <property type="evidence" value="ECO:0007669"/>
    <property type="project" value="TreeGrafter"/>
</dbReference>
<evidence type="ECO:0000313" key="7">
    <source>
        <dbReference type="EMBL" id="KAE8037351.1"/>
    </source>
</evidence>
<gene>
    <name evidence="7" type="ORF">FH972_009944</name>
</gene>
<comment type="function">
    <text evidence="5">Putative FAD-dependent oxidoreductase.</text>
</comment>
<feature type="domain" description="FAD/NAD(P)-binding" evidence="6">
    <location>
        <begin position="12"/>
        <end position="277"/>
    </location>
</feature>
<dbReference type="GO" id="GO:0004174">
    <property type="term" value="F:electron-transferring-flavoprotein dehydrogenase activity"/>
    <property type="evidence" value="ECO:0007669"/>
    <property type="project" value="TreeGrafter"/>
</dbReference>
<dbReference type="PANTHER" id="PTHR43735">
    <property type="entry name" value="APOPTOSIS-INDUCING FACTOR 1"/>
    <property type="match status" value="1"/>
</dbReference>
<dbReference type="FunFam" id="3.50.50.100:FF:000006">
    <property type="entry name" value="apoptosis-inducing factor 2"/>
    <property type="match status" value="1"/>
</dbReference>
<dbReference type="OrthoDB" id="202203at2759"/>
<keyword evidence="2" id="KW-0285">Flavoprotein</keyword>
<evidence type="ECO:0000256" key="3">
    <source>
        <dbReference type="ARBA" id="ARBA00022827"/>
    </source>
</evidence>
<evidence type="ECO:0000313" key="8">
    <source>
        <dbReference type="Proteomes" id="UP000327013"/>
    </source>
</evidence>
<proteinExistence type="inferred from homology"/>
<name>A0A660KNQ7_9ROSI</name>